<dbReference type="InterPro" id="IPR046335">
    <property type="entry name" value="LacI/GalR-like_sensor"/>
</dbReference>
<sequence>MASDGAGASQRKSPRGRRFAVLTSALQVNIHQEHWLGSQDAAKRLDVGLLTVVGTDLVRAAAGGADSDRPAPFAARFPEVAPVDGYLVWTALLQGQCGQEAVRRWARTLGGHPVVSAEDPLPGAIGVAMDERGASRQMAEHLITVHGRRRIAYLRGPATHRGAALRYQGYLDALRAHGIPRDQQLVGALLPGWDPGQAAVRLQVRSLLTAPGPAVDAVMAANDNLALAVVSAARAMGLRVPQDVAVTGFDDYVDPAFFGLGDAADPTTLSAARANVLLTTARLPFRAMEARGVELLAELADGREVPAETVLDCEVLHRRSCGCPPPAISLADDDATVAAVLRSAAGSRGDDLGDRWAEEVVIGLRRADQDDGRFLEASLRRLVDLCGRLGEAPVPWMELLSLLRTAAVRVPGALRALGEAEQRWLGIQQVTERQGHVLQDVGNRLVTAGSVEELVRVLTEQLPRLGLSTLYLVTYRPGPEGPGAVAEEAAPPGASLLLAYERGRGTLLTEADRAFDAAGLLPPARWESVGTAPLVLLPLQFNGHHLGHLLLTPGPRSGWLYQSLARHLSTGLETALLLERSRRHRQELAERVEERTAELARANAELAEANEELRTQVQERERVEEVLAHEVMHDPLTGLPNRRMLQEMLEAAVARLARHGAPVAVMFCDLDDFKWINDHLGHAAGDELLRQLAQRLRHALRPEDLVARFAGDEFVIVCTDVGTAHDVAAVARRILAECTGRYLVDDSELFVKLSVGITVATGPPATAEEMLREADSALYLAKRQGKGSVAVFDAALQREITRRVGVESGLHQALHDGTLELHYQPKVDLRTGVIAAVEALLRWRHPTRGLLHPGDFLDVAEESNLIVDIGEWVLRRACLDATTWPAQGGVAPVVQVNLAARQLADPLLLERVRRAVGDSGLDPRRLGVEITENQVLGDLRRTRDVLGRLHALGVSLALDDFGTGWSSLQWLQQLPVDEVKLDRSFVRDIDSAGQDREIVHSVIDLAHALGHAVVAEGVERTEQRQRLVTAGCDYGQGYHLGRPMALADFRRVLDLSAREHAAHGMA</sequence>
<dbReference type="PROSITE" id="PS50887">
    <property type="entry name" value="GGDEF"/>
    <property type="match status" value="1"/>
</dbReference>
<feature type="coiled-coil region" evidence="4">
    <location>
        <begin position="578"/>
        <end position="626"/>
    </location>
</feature>
<dbReference type="PANTHER" id="PTHR44757">
    <property type="entry name" value="DIGUANYLATE CYCLASE DGCP"/>
    <property type="match status" value="1"/>
</dbReference>
<dbReference type="GO" id="GO:0003677">
    <property type="term" value="F:DNA binding"/>
    <property type="evidence" value="ECO:0007669"/>
    <property type="project" value="UniProtKB-KW"/>
</dbReference>
<dbReference type="FunFam" id="3.30.70.270:FF:000001">
    <property type="entry name" value="Diguanylate cyclase domain protein"/>
    <property type="match status" value="1"/>
</dbReference>
<feature type="domain" description="EAL" evidence="5">
    <location>
        <begin position="803"/>
        <end position="1057"/>
    </location>
</feature>
<dbReference type="Pfam" id="PF00563">
    <property type="entry name" value="EAL"/>
    <property type="match status" value="1"/>
</dbReference>
<feature type="domain" description="GGDEF" evidence="6">
    <location>
        <begin position="661"/>
        <end position="794"/>
    </location>
</feature>
<dbReference type="EMBL" id="PTJD01000001">
    <property type="protein sequence ID" value="PPK98695.1"/>
    <property type="molecule type" value="Genomic_DNA"/>
</dbReference>
<evidence type="ECO:0000256" key="1">
    <source>
        <dbReference type="ARBA" id="ARBA00023015"/>
    </source>
</evidence>
<evidence type="ECO:0000313" key="7">
    <source>
        <dbReference type="EMBL" id="PPK98695.1"/>
    </source>
</evidence>
<dbReference type="CDD" id="cd01948">
    <property type="entry name" value="EAL"/>
    <property type="match status" value="1"/>
</dbReference>
<dbReference type="InterPro" id="IPR052155">
    <property type="entry name" value="Biofilm_reg_signaling"/>
</dbReference>
<keyword evidence="1" id="KW-0805">Transcription regulation</keyword>
<organism evidence="7 8">
    <name type="scientific">Kineococcus xinjiangensis</name>
    <dbReference type="NCBI Taxonomy" id="512762"/>
    <lineage>
        <taxon>Bacteria</taxon>
        <taxon>Bacillati</taxon>
        <taxon>Actinomycetota</taxon>
        <taxon>Actinomycetes</taxon>
        <taxon>Kineosporiales</taxon>
        <taxon>Kineosporiaceae</taxon>
        <taxon>Kineococcus</taxon>
    </lineage>
</organism>
<keyword evidence="2" id="KW-0238">DNA-binding</keyword>
<dbReference type="CDD" id="cd01949">
    <property type="entry name" value="GGDEF"/>
    <property type="match status" value="1"/>
</dbReference>
<reference evidence="7 8" key="1">
    <citation type="submission" date="2018-02" db="EMBL/GenBank/DDBJ databases">
        <title>Genomic Encyclopedia of Archaeal and Bacterial Type Strains, Phase II (KMG-II): from individual species to whole genera.</title>
        <authorList>
            <person name="Goeker M."/>
        </authorList>
    </citation>
    <scope>NUCLEOTIDE SEQUENCE [LARGE SCALE GENOMIC DNA]</scope>
    <source>
        <strain evidence="7 8">DSM 22857</strain>
    </source>
</reference>
<dbReference type="Proteomes" id="UP000239485">
    <property type="component" value="Unassembled WGS sequence"/>
</dbReference>
<evidence type="ECO:0000256" key="2">
    <source>
        <dbReference type="ARBA" id="ARBA00023125"/>
    </source>
</evidence>
<dbReference type="AlphaFoldDB" id="A0A2S6IWN2"/>
<dbReference type="InterPro" id="IPR043128">
    <property type="entry name" value="Rev_trsase/Diguanyl_cyclase"/>
</dbReference>
<dbReference type="SMART" id="SM00267">
    <property type="entry name" value="GGDEF"/>
    <property type="match status" value="1"/>
</dbReference>
<keyword evidence="8" id="KW-1185">Reference proteome</keyword>
<dbReference type="PROSITE" id="PS50883">
    <property type="entry name" value="EAL"/>
    <property type="match status" value="1"/>
</dbReference>
<dbReference type="Gene3D" id="3.40.50.2300">
    <property type="match status" value="1"/>
</dbReference>
<dbReference type="InterPro" id="IPR001633">
    <property type="entry name" value="EAL_dom"/>
</dbReference>
<name>A0A2S6IWN2_9ACTN</name>
<protein>
    <submittedName>
        <fullName evidence="7">Diguanylate cyclase (GGDEF)-like protein</fullName>
    </submittedName>
</protein>
<evidence type="ECO:0000259" key="6">
    <source>
        <dbReference type="PROSITE" id="PS50887"/>
    </source>
</evidence>
<dbReference type="PANTHER" id="PTHR44757:SF2">
    <property type="entry name" value="BIOFILM ARCHITECTURE MAINTENANCE PROTEIN MBAA"/>
    <property type="match status" value="1"/>
</dbReference>
<dbReference type="SUPFAM" id="SSF55073">
    <property type="entry name" value="Nucleotide cyclase"/>
    <property type="match status" value="1"/>
</dbReference>
<dbReference type="InterPro" id="IPR035919">
    <property type="entry name" value="EAL_sf"/>
</dbReference>
<dbReference type="NCBIfam" id="TIGR00254">
    <property type="entry name" value="GGDEF"/>
    <property type="match status" value="1"/>
</dbReference>
<evidence type="ECO:0000256" key="4">
    <source>
        <dbReference type="SAM" id="Coils"/>
    </source>
</evidence>
<dbReference type="RefSeq" id="WP_104431062.1">
    <property type="nucleotide sequence ID" value="NZ_PTJD01000001.1"/>
</dbReference>
<keyword evidence="4" id="KW-0175">Coiled coil</keyword>
<dbReference type="InterPro" id="IPR000160">
    <property type="entry name" value="GGDEF_dom"/>
</dbReference>
<dbReference type="InterPro" id="IPR029787">
    <property type="entry name" value="Nucleotide_cyclase"/>
</dbReference>
<accession>A0A2S6IWN2</accession>
<comment type="caution">
    <text evidence="7">The sequence shown here is derived from an EMBL/GenBank/DDBJ whole genome shotgun (WGS) entry which is preliminary data.</text>
</comment>
<keyword evidence="3" id="KW-0804">Transcription</keyword>
<dbReference type="InterPro" id="IPR028082">
    <property type="entry name" value="Peripla_BP_I"/>
</dbReference>
<dbReference type="Pfam" id="PF13377">
    <property type="entry name" value="Peripla_BP_3"/>
    <property type="match status" value="1"/>
</dbReference>
<dbReference type="SUPFAM" id="SSF53822">
    <property type="entry name" value="Periplasmic binding protein-like I"/>
    <property type="match status" value="1"/>
</dbReference>
<dbReference type="SMART" id="SM00052">
    <property type="entry name" value="EAL"/>
    <property type="match status" value="1"/>
</dbReference>
<dbReference type="Gene3D" id="3.30.70.270">
    <property type="match status" value="1"/>
</dbReference>
<dbReference type="SUPFAM" id="SSF141868">
    <property type="entry name" value="EAL domain-like"/>
    <property type="match status" value="1"/>
</dbReference>
<dbReference type="OrthoDB" id="8864477at2"/>
<dbReference type="Gene3D" id="3.20.20.450">
    <property type="entry name" value="EAL domain"/>
    <property type="match status" value="1"/>
</dbReference>
<evidence type="ECO:0000256" key="3">
    <source>
        <dbReference type="ARBA" id="ARBA00023163"/>
    </source>
</evidence>
<evidence type="ECO:0000313" key="8">
    <source>
        <dbReference type="Proteomes" id="UP000239485"/>
    </source>
</evidence>
<evidence type="ECO:0000259" key="5">
    <source>
        <dbReference type="PROSITE" id="PS50883"/>
    </source>
</evidence>
<gene>
    <name evidence="7" type="ORF">CLV92_101395</name>
</gene>
<dbReference type="Pfam" id="PF00990">
    <property type="entry name" value="GGDEF"/>
    <property type="match status" value="1"/>
</dbReference>
<proteinExistence type="predicted"/>